<gene>
    <name evidence="2" type="ORF">KSP40_PGU009295</name>
</gene>
<evidence type="ECO:0000313" key="2">
    <source>
        <dbReference type="EMBL" id="KAK8949961.1"/>
    </source>
</evidence>
<feature type="compositionally biased region" description="Basic and acidic residues" evidence="1">
    <location>
        <begin position="232"/>
        <end position="254"/>
    </location>
</feature>
<evidence type="ECO:0000256" key="1">
    <source>
        <dbReference type="SAM" id="MobiDB-lite"/>
    </source>
</evidence>
<keyword evidence="3" id="KW-1185">Reference proteome</keyword>
<dbReference type="Proteomes" id="UP001412067">
    <property type="component" value="Unassembled WGS sequence"/>
</dbReference>
<feature type="region of interest" description="Disordered" evidence="1">
    <location>
        <begin position="210"/>
        <end position="318"/>
    </location>
</feature>
<dbReference type="EMBL" id="JBBWWR010000015">
    <property type="protein sequence ID" value="KAK8949961.1"/>
    <property type="molecule type" value="Genomic_DNA"/>
</dbReference>
<proteinExistence type="predicted"/>
<protein>
    <submittedName>
        <fullName evidence="2">Uncharacterized protein</fullName>
    </submittedName>
</protein>
<reference evidence="2 3" key="1">
    <citation type="journal article" date="2022" name="Nat. Plants">
        <title>Genomes of leafy and leafless Platanthera orchids illuminate the evolution of mycoheterotrophy.</title>
        <authorList>
            <person name="Li M.H."/>
            <person name="Liu K.W."/>
            <person name="Li Z."/>
            <person name="Lu H.C."/>
            <person name="Ye Q.L."/>
            <person name="Zhang D."/>
            <person name="Wang J.Y."/>
            <person name="Li Y.F."/>
            <person name="Zhong Z.M."/>
            <person name="Liu X."/>
            <person name="Yu X."/>
            <person name="Liu D.K."/>
            <person name="Tu X.D."/>
            <person name="Liu B."/>
            <person name="Hao Y."/>
            <person name="Liao X.Y."/>
            <person name="Jiang Y.T."/>
            <person name="Sun W.H."/>
            <person name="Chen J."/>
            <person name="Chen Y.Q."/>
            <person name="Ai Y."/>
            <person name="Zhai J.W."/>
            <person name="Wu S.S."/>
            <person name="Zhou Z."/>
            <person name="Hsiao Y.Y."/>
            <person name="Wu W.L."/>
            <person name="Chen Y.Y."/>
            <person name="Lin Y.F."/>
            <person name="Hsu J.L."/>
            <person name="Li C.Y."/>
            <person name="Wang Z.W."/>
            <person name="Zhao X."/>
            <person name="Zhong W.Y."/>
            <person name="Ma X.K."/>
            <person name="Ma L."/>
            <person name="Huang J."/>
            <person name="Chen G.Z."/>
            <person name="Huang M.Z."/>
            <person name="Huang L."/>
            <person name="Peng D.H."/>
            <person name="Luo Y.B."/>
            <person name="Zou S.Q."/>
            <person name="Chen S.P."/>
            <person name="Lan S."/>
            <person name="Tsai W.C."/>
            <person name="Van de Peer Y."/>
            <person name="Liu Z.J."/>
        </authorList>
    </citation>
    <scope>NUCLEOTIDE SEQUENCE [LARGE SCALE GENOMIC DNA]</scope>
    <source>
        <strain evidence="2">Lor288</strain>
    </source>
</reference>
<name>A0ABR2LT51_9ASPA</name>
<dbReference type="PANTHER" id="PTHR34567">
    <property type="entry name" value="FK506-BINDING-LIKE PROTEIN"/>
    <property type="match status" value="1"/>
</dbReference>
<organism evidence="2 3">
    <name type="scientific">Platanthera guangdongensis</name>
    <dbReference type="NCBI Taxonomy" id="2320717"/>
    <lineage>
        <taxon>Eukaryota</taxon>
        <taxon>Viridiplantae</taxon>
        <taxon>Streptophyta</taxon>
        <taxon>Embryophyta</taxon>
        <taxon>Tracheophyta</taxon>
        <taxon>Spermatophyta</taxon>
        <taxon>Magnoliopsida</taxon>
        <taxon>Liliopsida</taxon>
        <taxon>Asparagales</taxon>
        <taxon>Orchidaceae</taxon>
        <taxon>Orchidoideae</taxon>
        <taxon>Orchideae</taxon>
        <taxon>Orchidinae</taxon>
        <taxon>Platanthera</taxon>
    </lineage>
</organism>
<comment type="caution">
    <text evidence="2">The sequence shown here is derived from an EMBL/GenBank/DDBJ whole genome shotgun (WGS) entry which is preliminary data.</text>
</comment>
<feature type="compositionally biased region" description="Basic and acidic residues" evidence="1">
    <location>
        <begin position="264"/>
        <end position="284"/>
    </location>
</feature>
<evidence type="ECO:0000313" key="3">
    <source>
        <dbReference type="Proteomes" id="UP001412067"/>
    </source>
</evidence>
<dbReference type="PANTHER" id="PTHR34567:SF3">
    <property type="entry name" value="FK506-BINDING-LIKE PROTEIN"/>
    <property type="match status" value="1"/>
</dbReference>
<accession>A0ABR2LT51</accession>
<sequence length="318" mass="37238">MGWKRRWVNWDRGKRDDFERWPSKSPRRWEQQNHAECNAWREEGSSKLDSNGWGDCYSPVPSWERTFCTFVCRVPWRKICDAKRMMSTFKNVAEWDDSASRDAFENEKKRYLAKINHLPCDLPLPIPYMYVDKVDFDAVIDPEIAADLERSAFNPDNVNKAVSNTPDALAHETVVATGWGEAENSSTNWDRYIEKPASRWGDGITRCDPWGSKTNQSFDANGGDGSWKHGVNWKDQEDPWKQRESWKNGQDRRNSGWSCMNSRYQDDQMGDKSWKNGNSFEKKARPQRTRQQSDFLESRNHQRTSYSGDPWQRENAVS</sequence>